<dbReference type="EMBL" id="CANL01000033">
    <property type="protein sequence ID" value="CCM64381.1"/>
    <property type="molecule type" value="Genomic_DNA"/>
</dbReference>
<evidence type="ECO:0008006" key="3">
    <source>
        <dbReference type="Google" id="ProtNLM"/>
    </source>
</evidence>
<dbReference type="InterPro" id="IPR014942">
    <property type="entry name" value="AbiEii"/>
</dbReference>
<sequence>MSIPSYEGPPAHRVALEKRLRNICDALDLNELRTRTSLAHTVIAQLLPAGVVKGGAAIKFRTGDHASRVTRDLDATRGADHTVETYAAELSAHLADGWQGFTGRLVDRTPADPPDVPGEYVMHPFEVKLAYAGQSYVTIEFELGHDEVGSTAAPALALDAGIAEVIERLGFPTPEPVAVLAVEHQVAQKLHACTTPNRQGGNERAHDLVDLQILVGVDPPDLREVARIGRRLFAARRVSPWPPEVREWPGWDDRYQAASEGLDVRPLDSAVQWLQALVDEAEQTSAG</sequence>
<dbReference type="AlphaFoldDB" id="R4Z513"/>
<gene>
    <name evidence="1" type="ORF">BN381_390018</name>
</gene>
<dbReference type="OrthoDB" id="3199565at2"/>
<dbReference type="HOGENOM" id="CLU_084748_0_0_11"/>
<evidence type="ECO:0000313" key="2">
    <source>
        <dbReference type="Proteomes" id="UP000018291"/>
    </source>
</evidence>
<organism evidence="1 2">
    <name type="scientific">Candidatus Neomicrothrix parvicella RN1</name>
    <dbReference type="NCBI Taxonomy" id="1229780"/>
    <lineage>
        <taxon>Bacteria</taxon>
        <taxon>Bacillati</taxon>
        <taxon>Actinomycetota</taxon>
        <taxon>Acidimicrobiia</taxon>
        <taxon>Acidimicrobiales</taxon>
        <taxon>Microthrixaceae</taxon>
        <taxon>Candidatus Neomicrothrix</taxon>
    </lineage>
</organism>
<dbReference type="STRING" id="1229780.BN381_390018"/>
<dbReference type="RefSeq" id="WP_012228419.1">
    <property type="nucleotide sequence ID" value="NZ_HG422565.1"/>
</dbReference>
<accession>R4Z513</accession>
<protein>
    <recommendedName>
        <fullName evidence="3">Nucleotidyl transferase AbiEii toxin, Type IV TA system</fullName>
    </recommendedName>
</protein>
<reference evidence="1 2" key="1">
    <citation type="journal article" date="2013" name="ISME J.">
        <title>Metabolic model for the filamentous 'Candidatus Microthrix parvicella' based on genomic and metagenomic analyses.</title>
        <authorList>
            <person name="Jon McIlroy S."/>
            <person name="Kristiansen R."/>
            <person name="Albertsen M."/>
            <person name="Michael Karst S."/>
            <person name="Rossetti S."/>
            <person name="Lund Nielsen J."/>
            <person name="Tandoi V."/>
            <person name="James Seviour R."/>
            <person name="Nielsen P.H."/>
        </authorList>
    </citation>
    <scope>NUCLEOTIDE SEQUENCE [LARGE SCALE GENOMIC DNA]</scope>
    <source>
        <strain evidence="1 2">RN1</strain>
    </source>
</reference>
<proteinExistence type="predicted"/>
<dbReference type="eggNOG" id="ENOG5030H3T">
    <property type="taxonomic scope" value="Bacteria"/>
</dbReference>
<dbReference type="Pfam" id="PF08843">
    <property type="entry name" value="AbiEii"/>
    <property type="match status" value="1"/>
</dbReference>
<dbReference type="Proteomes" id="UP000018291">
    <property type="component" value="Unassembled WGS sequence"/>
</dbReference>
<keyword evidence="2" id="KW-1185">Reference proteome</keyword>
<evidence type="ECO:0000313" key="1">
    <source>
        <dbReference type="EMBL" id="CCM64381.1"/>
    </source>
</evidence>
<comment type="caution">
    <text evidence="1">The sequence shown here is derived from an EMBL/GenBank/DDBJ whole genome shotgun (WGS) entry which is preliminary data.</text>
</comment>
<name>R4Z513_9ACTN</name>